<evidence type="ECO:0000313" key="13">
    <source>
        <dbReference type="EMBL" id="WDE97477.1"/>
    </source>
</evidence>
<comment type="similarity">
    <text evidence="10">Belongs to the NhaD Na(+)/H(+) (TC 2.A.62) antiporter family.</text>
</comment>
<evidence type="ECO:0000256" key="6">
    <source>
        <dbReference type="ARBA" id="ARBA00023053"/>
    </source>
</evidence>
<keyword evidence="14" id="KW-1185">Reference proteome</keyword>
<evidence type="ECO:0000256" key="2">
    <source>
        <dbReference type="ARBA" id="ARBA00022448"/>
    </source>
</evidence>
<keyword evidence="8 11" id="KW-0472">Membrane</keyword>
<dbReference type="RefSeq" id="WP_274151889.1">
    <property type="nucleotide sequence ID" value="NZ_CP117812.1"/>
</dbReference>
<dbReference type="EMBL" id="CP117812">
    <property type="protein sequence ID" value="WDE97477.1"/>
    <property type="molecule type" value="Genomic_DNA"/>
</dbReference>
<feature type="transmembrane region" description="Helical" evidence="11">
    <location>
        <begin position="20"/>
        <end position="37"/>
    </location>
</feature>
<evidence type="ECO:0000256" key="8">
    <source>
        <dbReference type="ARBA" id="ARBA00023136"/>
    </source>
</evidence>
<dbReference type="PANTHER" id="PTHR43269:SF2">
    <property type="entry name" value="SODIUM_PROTON ANTIPORTER 1-RELATED"/>
    <property type="match status" value="1"/>
</dbReference>
<accession>A0ABY7VUU3</accession>
<dbReference type="InterPro" id="IPR045016">
    <property type="entry name" value="NhaD-like"/>
</dbReference>
<dbReference type="NCBIfam" id="NF038006">
    <property type="entry name" value="NhaD_1"/>
    <property type="match status" value="2"/>
</dbReference>
<name>A0ABY7VUU3_9BACT</name>
<dbReference type="Proteomes" id="UP001214250">
    <property type="component" value="Chromosome 2"/>
</dbReference>
<feature type="transmembrane region" description="Helical" evidence="11">
    <location>
        <begin position="314"/>
        <end position="337"/>
    </location>
</feature>
<dbReference type="PANTHER" id="PTHR43269">
    <property type="entry name" value="SODIUM/PROTON ANTIPORTER 1-RELATED"/>
    <property type="match status" value="1"/>
</dbReference>
<feature type="transmembrane region" description="Helical" evidence="11">
    <location>
        <begin position="281"/>
        <end position="302"/>
    </location>
</feature>
<evidence type="ECO:0000313" key="14">
    <source>
        <dbReference type="Proteomes" id="UP001214250"/>
    </source>
</evidence>
<feature type="transmembrane region" description="Helical" evidence="11">
    <location>
        <begin position="343"/>
        <end position="361"/>
    </location>
</feature>
<evidence type="ECO:0000256" key="4">
    <source>
        <dbReference type="ARBA" id="ARBA00022692"/>
    </source>
</evidence>
<keyword evidence="2" id="KW-0813">Transport</keyword>
<dbReference type="InterPro" id="IPR004680">
    <property type="entry name" value="Cit_transptr-like_dom"/>
</dbReference>
<feature type="transmembrane region" description="Helical" evidence="11">
    <location>
        <begin position="459"/>
        <end position="486"/>
    </location>
</feature>
<feature type="domain" description="Citrate transporter-like" evidence="12">
    <location>
        <begin position="81"/>
        <end position="466"/>
    </location>
</feature>
<keyword evidence="7" id="KW-0406">Ion transport</keyword>
<evidence type="ECO:0000256" key="9">
    <source>
        <dbReference type="ARBA" id="ARBA00023201"/>
    </source>
</evidence>
<keyword evidence="4 11" id="KW-0812">Transmembrane</keyword>
<feature type="transmembrane region" description="Helical" evidence="11">
    <location>
        <begin position="49"/>
        <end position="66"/>
    </location>
</feature>
<evidence type="ECO:0000256" key="11">
    <source>
        <dbReference type="SAM" id="Phobius"/>
    </source>
</evidence>
<evidence type="ECO:0000259" key="12">
    <source>
        <dbReference type="Pfam" id="PF03600"/>
    </source>
</evidence>
<feature type="transmembrane region" description="Helical" evidence="11">
    <location>
        <begin position="240"/>
        <end position="261"/>
    </location>
</feature>
<feature type="transmembrane region" description="Helical" evidence="11">
    <location>
        <begin position="158"/>
        <end position="179"/>
    </location>
</feature>
<feature type="transmembrane region" description="Helical" evidence="11">
    <location>
        <begin position="498"/>
        <end position="516"/>
    </location>
</feature>
<comment type="subcellular location">
    <subcellularLocation>
        <location evidence="1">Membrane</location>
        <topology evidence="1">Multi-pass membrane protein</topology>
    </subcellularLocation>
</comment>
<keyword evidence="9" id="KW-0739">Sodium transport</keyword>
<feature type="transmembrane region" description="Helical" evidence="11">
    <location>
        <begin position="429"/>
        <end position="447"/>
    </location>
</feature>
<feature type="transmembrane region" description="Helical" evidence="11">
    <location>
        <begin position="391"/>
        <end position="409"/>
    </location>
</feature>
<keyword evidence="6" id="KW-0915">Sodium</keyword>
<dbReference type="Pfam" id="PF03600">
    <property type="entry name" value="CitMHS"/>
    <property type="match status" value="1"/>
</dbReference>
<evidence type="ECO:0000256" key="5">
    <source>
        <dbReference type="ARBA" id="ARBA00022989"/>
    </source>
</evidence>
<gene>
    <name evidence="13" type="primary">nhaD</name>
    <name evidence="13" type="ORF">PQO03_16745</name>
</gene>
<sequence length="520" mass="57832">MINSLLFASSSGLNATDHPLGYLALAVFVLSYLCVIFEEMLHMKKSKPVMLAAGLIWIIVGMIIYSKTDDTPIKQVSVEHVQVIDSHTVVSDSKTLNSNHDDAHRIEDGLKDSVHGDNEVKDSIHGDNEVKGSIHGDEVVKTEREEAFHHYNLEIKHLLVEFSELFFFLFVAMTFILTMEDRGVFRMLRAFLVGKGYSYRQLFWITGVISFFLSPIADNLTTALIMGTVVSRMADGNKKFLIPAFVNIVVAANSGGAFSPFGDITTLMVWQAGKVTFFEFFALFLPSVVNFIVPATILYFFVPKEKPAPLKEEVKVYYGAKTVSILFVVTVILSVTLHNFFHMPPFLGMMTGMSFLLIYNYTQIIQNREKHNGQPEINVFKYIEKTEFDTLFFFFGVIFCIGGLAYIGYIDKLASVMYAAEDKTAANVIAGLLSAVIDNIPMMFGVLKMDPTMSHYQWLMITLTAGVGGSVLALGSAAGVGLMGVARGQYTFMAHLKYSWVVVIGYAAAVYTHYLINSGM</sequence>
<evidence type="ECO:0000256" key="10">
    <source>
        <dbReference type="ARBA" id="ARBA00025753"/>
    </source>
</evidence>
<organism evidence="13 14">
    <name type="scientific">Lentisphaera profundi</name>
    <dbReference type="NCBI Taxonomy" id="1658616"/>
    <lineage>
        <taxon>Bacteria</taxon>
        <taxon>Pseudomonadati</taxon>
        <taxon>Lentisphaerota</taxon>
        <taxon>Lentisphaeria</taxon>
        <taxon>Lentisphaerales</taxon>
        <taxon>Lentisphaeraceae</taxon>
        <taxon>Lentisphaera</taxon>
    </lineage>
</organism>
<evidence type="ECO:0000256" key="1">
    <source>
        <dbReference type="ARBA" id="ARBA00004141"/>
    </source>
</evidence>
<evidence type="ECO:0000256" key="7">
    <source>
        <dbReference type="ARBA" id="ARBA00023065"/>
    </source>
</evidence>
<reference evidence="13 14" key="1">
    <citation type="submission" date="2023-02" db="EMBL/GenBank/DDBJ databases">
        <title>Genome sequence of Lentisphaera profundi SAORIC-696.</title>
        <authorList>
            <person name="Kim e."/>
            <person name="Cho J.-C."/>
            <person name="Choi A."/>
            <person name="Kang I."/>
        </authorList>
    </citation>
    <scope>NUCLEOTIDE SEQUENCE [LARGE SCALE GENOMIC DNA]</scope>
    <source>
        <strain evidence="13 14">SAORIC-696</strain>
    </source>
</reference>
<proteinExistence type="inferred from homology"/>
<protein>
    <submittedName>
        <fullName evidence="13">Sodium:proton antiporter NhaD</fullName>
    </submittedName>
</protein>
<evidence type="ECO:0000256" key="3">
    <source>
        <dbReference type="ARBA" id="ARBA00022449"/>
    </source>
</evidence>
<keyword evidence="3" id="KW-0050">Antiport</keyword>
<keyword evidence="5 11" id="KW-1133">Transmembrane helix</keyword>